<dbReference type="PATRIC" id="fig|1379.3.peg.625"/>
<dbReference type="OrthoDB" id="9792987at2"/>
<evidence type="ECO:0000313" key="2">
    <source>
        <dbReference type="Proteomes" id="UP000070355"/>
    </source>
</evidence>
<proteinExistence type="predicted"/>
<dbReference type="EMBL" id="LSDC01000043">
    <property type="protein sequence ID" value="KXB61090.1"/>
    <property type="molecule type" value="Genomic_DNA"/>
</dbReference>
<organism evidence="1 2">
    <name type="scientific">Gemella haemolysans</name>
    <dbReference type="NCBI Taxonomy" id="1379"/>
    <lineage>
        <taxon>Bacteria</taxon>
        <taxon>Bacillati</taxon>
        <taxon>Bacillota</taxon>
        <taxon>Bacilli</taxon>
        <taxon>Bacillales</taxon>
        <taxon>Gemellaceae</taxon>
        <taxon>Gemella</taxon>
    </lineage>
</organism>
<dbReference type="STRING" id="1379.HMPREF3186_00644"/>
<dbReference type="PROSITE" id="PS51354">
    <property type="entry name" value="GLUTAREDOXIN_2"/>
    <property type="match status" value="1"/>
</dbReference>
<name>A0A134A064_9BACL</name>
<protein>
    <submittedName>
        <fullName evidence="1">Putative bacteriocin transport accessory protein</fullName>
    </submittedName>
</protein>
<reference evidence="2" key="1">
    <citation type="submission" date="2016-01" db="EMBL/GenBank/DDBJ databases">
        <authorList>
            <person name="Mitreva M."/>
            <person name="Pepin K.H."/>
            <person name="Mihindukulasuriya K.A."/>
            <person name="Fulton R."/>
            <person name="Fronick C."/>
            <person name="O'Laughlin M."/>
            <person name="Miner T."/>
            <person name="Herter B."/>
            <person name="Rosa B.A."/>
            <person name="Cordes M."/>
            <person name="Tomlinson C."/>
            <person name="Wollam A."/>
            <person name="Palsikar V.B."/>
            <person name="Mardis E.R."/>
            <person name="Wilson R.K."/>
        </authorList>
    </citation>
    <scope>NUCLEOTIDE SEQUENCE [LARGE SCALE GENOMIC DNA]</scope>
    <source>
        <strain evidence="2">DNF01167</strain>
    </source>
</reference>
<dbReference type="Pfam" id="PF20207">
    <property type="entry name" value="DUF6568"/>
    <property type="match status" value="1"/>
</dbReference>
<accession>A0A134A064</accession>
<dbReference type="CDD" id="cd02947">
    <property type="entry name" value="TRX_family"/>
    <property type="match status" value="1"/>
</dbReference>
<sequence length="115" mass="12922">MEKSFEQHLENFKVIDSKTALEKIESKEKFVLFIGRSSCPFCRKFMPKLSEVVVSNKVEAFFLNSEDFSDASGIESLRSKYSVRTVPGLLVAEAGEVKVVCDSSLSVEEITTFIK</sequence>
<dbReference type="InterPro" id="IPR046698">
    <property type="entry name" value="PedC-like"/>
</dbReference>
<dbReference type="RefSeq" id="WP_060913884.1">
    <property type="nucleotide sequence ID" value="NZ_KQ959944.1"/>
</dbReference>
<dbReference type="InterPro" id="IPR036249">
    <property type="entry name" value="Thioredoxin-like_sf"/>
</dbReference>
<evidence type="ECO:0000313" key="1">
    <source>
        <dbReference type="EMBL" id="KXB61090.1"/>
    </source>
</evidence>
<gene>
    <name evidence="1" type="ORF">HMPREF3186_00644</name>
</gene>
<comment type="caution">
    <text evidence="1">The sequence shown here is derived from an EMBL/GenBank/DDBJ whole genome shotgun (WGS) entry which is preliminary data.</text>
</comment>
<dbReference type="AlphaFoldDB" id="A0A134A064"/>
<dbReference type="Gene3D" id="3.40.30.10">
    <property type="entry name" value="Glutaredoxin"/>
    <property type="match status" value="1"/>
</dbReference>
<dbReference type="SUPFAM" id="SSF52833">
    <property type="entry name" value="Thioredoxin-like"/>
    <property type="match status" value="1"/>
</dbReference>
<dbReference type="Proteomes" id="UP000070355">
    <property type="component" value="Unassembled WGS sequence"/>
</dbReference>